<gene>
    <name evidence="2" type="ORF">PGT21_016021</name>
</gene>
<feature type="region of interest" description="Disordered" evidence="1">
    <location>
        <begin position="60"/>
        <end position="108"/>
    </location>
</feature>
<evidence type="ECO:0000256" key="1">
    <source>
        <dbReference type="SAM" id="MobiDB-lite"/>
    </source>
</evidence>
<dbReference type="EMBL" id="VSWC01000197">
    <property type="protein sequence ID" value="KAA1064829.1"/>
    <property type="molecule type" value="Genomic_DNA"/>
</dbReference>
<dbReference type="AlphaFoldDB" id="A0A5B0LKQ2"/>
<dbReference type="Proteomes" id="UP000324748">
    <property type="component" value="Unassembled WGS sequence"/>
</dbReference>
<name>A0A5B0LKQ2_PUCGR</name>
<keyword evidence="3" id="KW-1185">Reference proteome</keyword>
<comment type="caution">
    <text evidence="2">The sequence shown here is derived from an EMBL/GenBank/DDBJ whole genome shotgun (WGS) entry which is preliminary data.</text>
</comment>
<evidence type="ECO:0000313" key="2">
    <source>
        <dbReference type="EMBL" id="KAA1064829.1"/>
    </source>
</evidence>
<feature type="compositionally biased region" description="Pro residues" evidence="1">
    <location>
        <begin position="22"/>
        <end position="32"/>
    </location>
</feature>
<proteinExistence type="predicted"/>
<evidence type="ECO:0000313" key="3">
    <source>
        <dbReference type="Proteomes" id="UP000324748"/>
    </source>
</evidence>
<feature type="compositionally biased region" description="Pro residues" evidence="1">
    <location>
        <begin position="90"/>
        <end position="101"/>
    </location>
</feature>
<reference evidence="2 3" key="1">
    <citation type="submission" date="2019-05" db="EMBL/GenBank/DDBJ databases">
        <title>Emergence of the Ug99 lineage of the wheat stem rust pathogen through somatic hybridization.</title>
        <authorList>
            <person name="Li F."/>
            <person name="Upadhyaya N.M."/>
            <person name="Sperschneider J."/>
            <person name="Matny O."/>
            <person name="Nguyen-Phuc H."/>
            <person name="Mago R."/>
            <person name="Raley C."/>
            <person name="Miller M.E."/>
            <person name="Silverstein K.A.T."/>
            <person name="Henningsen E."/>
            <person name="Hirsch C.D."/>
            <person name="Visser B."/>
            <person name="Pretorius Z.A."/>
            <person name="Steffenson B.J."/>
            <person name="Schwessinger B."/>
            <person name="Dodds P.N."/>
            <person name="Figueroa M."/>
        </authorList>
    </citation>
    <scope>NUCLEOTIDE SEQUENCE [LARGE SCALE GENOMIC DNA]</scope>
    <source>
        <strain evidence="2">21-0</strain>
    </source>
</reference>
<accession>A0A5B0LKQ2</accession>
<feature type="region of interest" description="Disordered" evidence="1">
    <location>
        <begin position="18"/>
        <end position="39"/>
    </location>
</feature>
<sequence>MLTTPLCIFFSQHPTQRALPPTVQPYLPPPASPSLHLDKPIKIGSSSFLSSLDDFLPSLARINRQPTTNTGSPPPSSELSPPTVQRALPPTVPQAPPPHRPAPLLNLA</sequence>
<organism evidence="2 3">
    <name type="scientific">Puccinia graminis f. sp. tritici</name>
    <dbReference type="NCBI Taxonomy" id="56615"/>
    <lineage>
        <taxon>Eukaryota</taxon>
        <taxon>Fungi</taxon>
        <taxon>Dikarya</taxon>
        <taxon>Basidiomycota</taxon>
        <taxon>Pucciniomycotina</taxon>
        <taxon>Pucciniomycetes</taxon>
        <taxon>Pucciniales</taxon>
        <taxon>Pucciniaceae</taxon>
        <taxon>Puccinia</taxon>
    </lineage>
</organism>
<protein>
    <submittedName>
        <fullName evidence="2">Uncharacterized protein</fullName>
    </submittedName>
</protein>